<dbReference type="Pfam" id="PF01554">
    <property type="entry name" value="MatE"/>
    <property type="match status" value="2"/>
</dbReference>
<dbReference type="PANTHER" id="PTHR43823">
    <property type="entry name" value="SPORULATION PROTEIN YKVU"/>
    <property type="match status" value="1"/>
</dbReference>
<dbReference type="EMBL" id="VUMM01000005">
    <property type="protein sequence ID" value="MSS01343.1"/>
    <property type="molecule type" value="Genomic_DNA"/>
</dbReference>
<dbReference type="InterPro" id="IPR048279">
    <property type="entry name" value="MdtK-like"/>
</dbReference>
<dbReference type="InterPro" id="IPR051327">
    <property type="entry name" value="MATE_MepA_subfamily"/>
</dbReference>
<keyword evidence="9" id="KW-0046">Antibiotic resistance</keyword>
<keyword evidence="8 10" id="KW-0472">Membrane</keyword>
<evidence type="ECO:0000256" key="9">
    <source>
        <dbReference type="ARBA" id="ARBA00023251"/>
    </source>
</evidence>
<evidence type="ECO:0000256" key="1">
    <source>
        <dbReference type="ARBA" id="ARBA00004651"/>
    </source>
</evidence>
<feature type="transmembrane region" description="Helical" evidence="10">
    <location>
        <begin position="318"/>
        <end position="341"/>
    </location>
</feature>
<keyword evidence="7 10" id="KW-1133">Transmembrane helix</keyword>
<dbReference type="RefSeq" id="WP_154459838.1">
    <property type="nucleotide sequence ID" value="NZ_VUMM01000005.1"/>
</dbReference>
<keyword evidence="5" id="KW-1003">Cell membrane</keyword>
<dbReference type="Proteomes" id="UP000470082">
    <property type="component" value="Unassembled WGS sequence"/>
</dbReference>
<dbReference type="GO" id="GO:0005886">
    <property type="term" value="C:plasma membrane"/>
    <property type="evidence" value="ECO:0007669"/>
    <property type="project" value="UniProtKB-SubCell"/>
</dbReference>
<sequence length="445" mass="49983">MQNDFSKGKVSKIILIQTIPLLFAQLIQLLYNVIDRIYIGHLPEIGSMALTGIGIVFPLTTLIGAFTQLYSSGATPLFSMARGEKNDEKANHILSQCTTLIVMTSILLMILCYIFKKPILYAFGASDESYYYANQYLNIYLLGTLFSMFSTGLNGMINAQGYPKIGMYTILIGALLNIILDPIFIFLLHMGIQGAAFATVVSQFISFLWVLYFFMDSKKTYRIQRKYLKPQWFYIKKILSLGLSGFIVMATNCSVQIICNQTLTLYGGDLYVGIMTIINSVREILSVPVQALGSGCQPVNGYNYGAKQYKRVKEGIRFNVKVGIIYTFIAWILVITFPKLLMSIFTTDETILSYGPRSLNIYFIGFCFMAFQFCGQSTFQALGCAKRAIFFSLLRKAIIVIPLTIYLPTIMGIDGVFWAEPVSNLIGGLACFITMYFSLYKKLPE</sequence>
<feature type="transmembrane region" description="Helical" evidence="10">
    <location>
        <begin position="165"/>
        <end position="188"/>
    </location>
</feature>
<feature type="transmembrane region" description="Helical" evidence="10">
    <location>
        <begin position="93"/>
        <end position="116"/>
    </location>
</feature>
<dbReference type="GO" id="GO:0015297">
    <property type="term" value="F:antiporter activity"/>
    <property type="evidence" value="ECO:0007669"/>
    <property type="project" value="InterPro"/>
</dbReference>
<evidence type="ECO:0000256" key="10">
    <source>
        <dbReference type="SAM" id="Phobius"/>
    </source>
</evidence>
<dbReference type="NCBIfam" id="TIGR00797">
    <property type="entry name" value="matE"/>
    <property type="match status" value="1"/>
</dbReference>
<dbReference type="GO" id="GO:0042910">
    <property type="term" value="F:xenobiotic transmembrane transporter activity"/>
    <property type="evidence" value="ECO:0007669"/>
    <property type="project" value="InterPro"/>
</dbReference>
<comment type="similarity">
    <text evidence="2">Belongs to the multi antimicrobial extrusion (MATE) (TC 2.A.66.1) family. MepA subfamily.</text>
</comment>
<feature type="transmembrane region" description="Helical" evidence="10">
    <location>
        <begin position="194"/>
        <end position="215"/>
    </location>
</feature>
<evidence type="ECO:0000313" key="11">
    <source>
        <dbReference type="EMBL" id="MSS01343.1"/>
    </source>
</evidence>
<evidence type="ECO:0000256" key="5">
    <source>
        <dbReference type="ARBA" id="ARBA00022475"/>
    </source>
</evidence>
<evidence type="ECO:0000256" key="8">
    <source>
        <dbReference type="ARBA" id="ARBA00023136"/>
    </source>
</evidence>
<evidence type="ECO:0000256" key="4">
    <source>
        <dbReference type="ARBA" id="ARBA00022448"/>
    </source>
</evidence>
<dbReference type="PANTHER" id="PTHR43823:SF3">
    <property type="entry name" value="MULTIDRUG EXPORT PROTEIN MEPA"/>
    <property type="match status" value="1"/>
</dbReference>
<evidence type="ECO:0000256" key="3">
    <source>
        <dbReference type="ARBA" id="ARBA00022106"/>
    </source>
</evidence>
<dbReference type="AlphaFoldDB" id="A0A7X2N3J2"/>
<evidence type="ECO:0000256" key="2">
    <source>
        <dbReference type="ARBA" id="ARBA00008417"/>
    </source>
</evidence>
<feature type="transmembrane region" description="Helical" evidence="10">
    <location>
        <begin position="397"/>
        <end position="419"/>
    </location>
</feature>
<evidence type="ECO:0000256" key="6">
    <source>
        <dbReference type="ARBA" id="ARBA00022692"/>
    </source>
</evidence>
<feature type="transmembrane region" description="Helical" evidence="10">
    <location>
        <begin position="46"/>
        <end position="72"/>
    </location>
</feature>
<comment type="caution">
    <text evidence="11">The sequence shown here is derived from an EMBL/GenBank/DDBJ whole genome shotgun (WGS) entry which is preliminary data.</text>
</comment>
<dbReference type="InterPro" id="IPR002528">
    <property type="entry name" value="MATE_fam"/>
</dbReference>
<organism evidence="11 12">
    <name type="scientific">Floccifex porci</name>
    <dbReference type="NCBI Taxonomy" id="2606629"/>
    <lineage>
        <taxon>Bacteria</taxon>
        <taxon>Bacillati</taxon>
        <taxon>Bacillota</taxon>
        <taxon>Erysipelotrichia</taxon>
        <taxon>Erysipelotrichales</taxon>
        <taxon>Erysipelotrichaceae</taxon>
        <taxon>Floccifex</taxon>
    </lineage>
</organism>
<dbReference type="InterPro" id="IPR045070">
    <property type="entry name" value="MATE_MepA-like"/>
</dbReference>
<dbReference type="CDD" id="cd13143">
    <property type="entry name" value="MATE_MepA_like"/>
    <property type="match status" value="1"/>
</dbReference>
<feature type="transmembrane region" description="Helical" evidence="10">
    <location>
        <begin position="136"/>
        <end position="153"/>
    </location>
</feature>
<comment type="subcellular location">
    <subcellularLocation>
        <location evidence="1">Cell membrane</location>
        <topology evidence="1">Multi-pass membrane protein</topology>
    </subcellularLocation>
</comment>
<gene>
    <name evidence="11" type="ORF">FYJ50_04370</name>
</gene>
<feature type="transmembrane region" description="Helical" evidence="10">
    <location>
        <begin position="12"/>
        <end position="34"/>
    </location>
</feature>
<dbReference type="GO" id="GO:0046677">
    <property type="term" value="P:response to antibiotic"/>
    <property type="evidence" value="ECO:0007669"/>
    <property type="project" value="UniProtKB-KW"/>
</dbReference>
<feature type="transmembrane region" description="Helical" evidence="10">
    <location>
        <begin position="361"/>
        <end position="385"/>
    </location>
</feature>
<reference evidence="11 12" key="1">
    <citation type="submission" date="2019-08" db="EMBL/GenBank/DDBJ databases">
        <title>In-depth cultivation of the pig gut microbiome towards novel bacterial diversity and tailored functional studies.</title>
        <authorList>
            <person name="Wylensek D."/>
            <person name="Hitch T.C.A."/>
            <person name="Clavel T."/>
        </authorList>
    </citation>
    <scope>NUCLEOTIDE SEQUENCE [LARGE SCALE GENOMIC DNA]</scope>
    <source>
        <strain evidence="11 12">LKV-178-WT-2G</strain>
    </source>
</reference>
<name>A0A7X2N3J2_9FIRM</name>
<keyword evidence="6 10" id="KW-0812">Transmembrane</keyword>
<evidence type="ECO:0000256" key="7">
    <source>
        <dbReference type="ARBA" id="ARBA00022989"/>
    </source>
</evidence>
<keyword evidence="4" id="KW-0813">Transport</keyword>
<protein>
    <recommendedName>
        <fullName evidence="3">Multidrug export protein MepA</fullName>
    </recommendedName>
</protein>
<proteinExistence type="inferred from homology"/>
<evidence type="ECO:0000313" key="12">
    <source>
        <dbReference type="Proteomes" id="UP000470082"/>
    </source>
</evidence>
<feature type="transmembrane region" description="Helical" evidence="10">
    <location>
        <begin position="425"/>
        <end position="443"/>
    </location>
</feature>
<keyword evidence="12" id="KW-1185">Reference proteome</keyword>
<accession>A0A7X2N3J2</accession>
<dbReference type="PIRSF" id="PIRSF006603">
    <property type="entry name" value="DinF"/>
    <property type="match status" value="1"/>
</dbReference>